<dbReference type="AlphaFoldDB" id="A0A699XUN6"/>
<name>A0A699XUN6_TANCI</name>
<dbReference type="EMBL" id="BKCJ011880721">
    <property type="protein sequence ID" value="GFD60661.1"/>
    <property type="molecule type" value="Genomic_DNA"/>
</dbReference>
<accession>A0A699XUN6</accession>
<feature type="non-terminal residue" evidence="1">
    <location>
        <position position="80"/>
    </location>
</feature>
<evidence type="ECO:0000313" key="1">
    <source>
        <dbReference type="EMBL" id="GFD60661.1"/>
    </source>
</evidence>
<feature type="non-terminal residue" evidence="1">
    <location>
        <position position="1"/>
    </location>
</feature>
<proteinExistence type="predicted"/>
<comment type="caution">
    <text evidence="1">The sequence shown here is derived from an EMBL/GenBank/DDBJ whole genome shotgun (WGS) entry which is preliminary data.</text>
</comment>
<protein>
    <submittedName>
        <fullName evidence="1">Uncharacterized protein</fullName>
    </submittedName>
</protein>
<organism evidence="1">
    <name type="scientific">Tanacetum cinerariifolium</name>
    <name type="common">Dalmatian daisy</name>
    <name type="synonym">Chrysanthemum cinerariifolium</name>
    <dbReference type="NCBI Taxonomy" id="118510"/>
    <lineage>
        <taxon>Eukaryota</taxon>
        <taxon>Viridiplantae</taxon>
        <taxon>Streptophyta</taxon>
        <taxon>Embryophyta</taxon>
        <taxon>Tracheophyta</taxon>
        <taxon>Spermatophyta</taxon>
        <taxon>Magnoliopsida</taxon>
        <taxon>eudicotyledons</taxon>
        <taxon>Gunneridae</taxon>
        <taxon>Pentapetalae</taxon>
        <taxon>asterids</taxon>
        <taxon>campanulids</taxon>
        <taxon>Asterales</taxon>
        <taxon>Asteraceae</taxon>
        <taxon>Asteroideae</taxon>
        <taxon>Anthemideae</taxon>
        <taxon>Anthemidinae</taxon>
        <taxon>Tanacetum</taxon>
    </lineage>
</organism>
<sequence>TEISDVAARVLQSETSDEFLRIASNCEFWQHWLRESHAEAFAELQSVFSQERERLEDQFPGLDQAYLERAKAMDDDQKRR</sequence>
<gene>
    <name evidence="1" type="ORF">Tci_932630</name>
</gene>
<reference evidence="1" key="1">
    <citation type="journal article" date="2019" name="Sci. Rep.">
        <title>Draft genome of Tanacetum cinerariifolium, the natural source of mosquito coil.</title>
        <authorList>
            <person name="Yamashiro T."/>
            <person name="Shiraishi A."/>
            <person name="Satake H."/>
            <person name="Nakayama K."/>
        </authorList>
    </citation>
    <scope>NUCLEOTIDE SEQUENCE</scope>
</reference>